<dbReference type="SMART" id="SM00420">
    <property type="entry name" value="HTH_DEOR"/>
    <property type="match status" value="1"/>
</dbReference>
<dbReference type="PANTHER" id="PTHR30363:SF44">
    <property type="entry name" value="AGA OPERON TRANSCRIPTIONAL REPRESSOR-RELATED"/>
    <property type="match status" value="1"/>
</dbReference>
<evidence type="ECO:0000313" key="5">
    <source>
        <dbReference type="EMBL" id="PVA05701.1"/>
    </source>
</evidence>
<dbReference type="AlphaFoldDB" id="A0A2T7FU56"/>
<sequence length="261" mass="28018">MEDVMVGKPQALRPTVRRAAIHEIIEKAGRASVDALAERFDASTETVRRDLNALAKTGKVRKVHGGAVKVSITPEGLFEERLAINAQAKQEIAEKLAKMVEPGQSIMMDTGSTTLVCASALARVRDLTVITNSVRIAQTIDRARNGSRVILLGGTYRTDNSQTVGAQTCSEIRRIRTDHVVLTVTGIDGSGAYDFSEHEAQIARSMVDNTGALTVVADSSKFGRNATFKVCSLERVDRLILESNPHPDVKAALVAAGVAVI</sequence>
<dbReference type="SUPFAM" id="SSF100950">
    <property type="entry name" value="NagB/RpiA/CoA transferase-like"/>
    <property type="match status" value="1"/>
</dbReference>
<dbReference type="SMART" id="SM01134">
    <property type="entry name" value="DeoRC"/>
    <property type="match status" value="1"/>
</dbReference>
<dbReference type="EMBL" id="QCYG01000008">
    <property type="protein sequence ID" value="PVA05701.1"/>
    <property type="molecule type" value="Genomic_DNA"/>
</dbReference>
<dbReference type="Gene3D" id="3.40.50.1360">
    <property type="match status" value="1"/>
</dbReference>
<dbReference type="PRINTS" id="PR00037">
    <property type="entry name" value="HTHLACR"/>
</dbReference>
<proteinExistence type="predicted"/>
<reference evidence="5 6" key="1">
    <citation type="submission" date="2018-04" db="EMBL/GenBank/DDBJ databases">
        <title>Pelagivirga bohaiensis gen. nov., sp. nov., a bacterium isolated from the Bohai Sea.</title>
        <authorList>
            <person name="Ji X."/>
        </authorList>
    </citation>
    <scope>NUCLEOTIDE SEQUENCE [LARGE SCALE GENOMIC DNA]</scope>
    <source>
        <strain evidence="5 6">BH-SD16</strain>
    </source>
</reference>
<organism evidence="5 6">
    <name type="scientific">Thalassorhabdomicrobium marinisediminis</name>
    <dbReference type="NCBI Taxonomy" id="2170577"/>
    <lineage>
        <taxon>Bacteria</taxon>
        <taxon>Pseudomonadati</taxon>
        <taxon>Pseudomonadota</taxon>
        <taxon>Alphaproteobacteria</taxon>
        <taxon>Rhodobacterales</taxon>
        <taxon>Paracoccaceae</taxon>
        <taxon>Thalassorhabdomicrobium</taxon>
    </lineage>
</organism>
<dbReference type="PANTHER" id="PTHR30363">
    <property type="entry name" value="HTH-TYPE TRANSCRIPTIONAL REGULATOR SRLR-RELATED"/>
    <property type="match status" value="1"/>
</dbReference>
<dbReference type="Proteomes" id="UP000244817">
    <property type="component" value="Unassembled WGS sequence"/>
</dbReference>
<feature type="domain" description="HTH deoR-type" evidence="4">
    <location>
        <begin position="14"/>
        <end position="69"/>
    </location>
</feature>
<dbReference type="Pfam" id="PF00455">
    <property type="entry name" value="DeoRC"/>
    <property type="match status" value="1"/>
</dbReference>
<dbReference type="PROSITE" id="PS51000">
    <property type="entry name" value="HTH_DEOR_2"/>
    <property type="match status" value="1"/>
</dbReference>
<evidence type="ECO:0000256" key="1">
    <source>
        <dbReference type="ARBA" id="ARBA00023015"/>
    </source>
</evidence>
<evidence type="ECO:0000256" key="2">
    <source>
        <dbReference type="ARBA" id="ARBA00023125"/>
    </source>
</evidence>
<evidence type="ECO:0000313" key="6">
    <source>
        <dbReference type="Proteomes" id="UP000244817"/>
    </source>
</evidence>
<comment type="caution">
    <text evidence="5">The sequence shown here is derived from an EMBL/GenBank/DDBJ whole genome shotgun (WGS) entry which is preliminary data.</text>
</comment>
<evidence type="ECO:0000256" key="3">
    <source>
        <dbReference type="ARBA" id="ARBA00023163"/>
    </source>
</evidence>
<keyword evidence="6" id="KW-1185">Reference proteome</keyword>
<dbReference type="PROSITE" id="PS00894">
    <property type="entry name" value="HTH_DEOR_1"/>
    <property type="match status" value="1"/>
</dbReference>
<dbReference type="Pfam" id="PF08220">
    <property type="entry name" value="HTH_DeoR"/>
    <property type="match status" value="1"/>
</dbReference>
<dbReference type="Gene3D" id="1.10.10.10">
    <property type="entry name" value="Winged helix-like DNA-binding domain superfamily/Winged helix DNA-binding domain"/>
    <property type="match status" value="1"/>
</dbReference>
<dbReference type="InterPro" id="IPR018356">
    <property type="entry name" value="Tscrpt_reg_HTH_DeoR_CS"/>
</dbReference>
<dbReference type="GO" id="GO:0003677">
    <property type="term" value="F:DNA binding"/>
    <property type="evidence" value="ECO:0007669"/>
    <property type="project" value="UniProtKB-KW"/>
</dbReference>
<name>A0A2T7FU56_9RHOB</name>
<protein>
    <submittedName>
        <fullName evidence="5">DeoR/GlpR transcriptional regulator</fullName>
    </submittedName>
</protein>
<dbReference type="InterPro" id="IPR001034">
    <property type="entry name" value="DeoR_HTH"/>
</dbReference>
<dbReference type="InterPro" id="IPR037171">
    <property type="entry name" value="NagB/RpiA_transferase-like"/>
</dbReference>
<keyword evidence="2" id="KW-0238">DNA-binding</keyword>
<dbReference type="InterPro" id="IPR036390">
    <property type="entry name" value="WH_DNA-bd_sf"/>
</dbReference>
<dbReference type="GO" id="GO:0003700">
    <property type="term" value="F:DNA-binding transcription factor activity"/>
    <property type="evidence" value="ECO:0007669"/>
    <property type="project" value="InterPro"/>
</dbReference>
<gene>
    <name evidence="5" type="ORF">DC363_12760</name>
</gene>
<dbReference type="InterPro" id="IPR014036">
    <property type="entry name" value="DeoR-like_C"/>
</dbReference>
<evidence type="ECO:0000259" key="4">
    <source>
        <dbReference type="PROSITE" id="PS51000"/>
    </source>
</evidence>
<dbReference type="InterPro" id="IPR050313">
    <property type="entry name" value="Carb_Metab_HTH_regulators"/>
</dbReference>
<accession>A0A2T7FU56</accession>
<dbReference type="InterPro" id="IPR036388">
    <property type="entry name" value="WH-like_DNA-bd_sf"/>
</dbReference>
<keyword evidence="3" id="KW-0804">Transcription</keyword>
<dbReference type="SUPFAM" id="SSF46785">
    <property type="entry name" value="Winged helix' DNA-binding domain"/>
    <property type="match status" value="1"/>
</dbReference>
<keyword evidence="1" id="KW-0805">Transcription regulation</keyword>